<gene>
    <name evidence="2" type="ORF">S03H2_25017</name>
</gene>
<proteinExistence type="predicted"/>
<sequence>GKLRLSLKDDMTLRLADGATLKAIPNNQKKYSILTISGVSNVAVIGGTLEGERDQYKGNGGEWGMGINIDHEAEHITIAGVTAKKMWGDGFYVRSASDITFCGVIADANRRQGLSIISADGLAVLNSVFKNTGGTRPGAGIDFEPNDADQIIVNVRIENSKFIDNAGPGILIAG</sequence>
<dbReference type="Gene3D" id="2.160.20.10">
    <property type="entry name" value="Single-stranded right-handed beta-helix, Pectin lyase-like"/>
    <property type="match status" value="1"/>
</dbReference>
<dbReference type="InterPro" id="IPR012334">
    <property type="entry name" value="Pectin_lyas_fold"/>
</dbReference>
<dbReference type="SMART" id="SM00710">
    <property type="entry name" value="PbH1"/>
    <property type="match status" value="4"/>
</dbReference>
<organism evidence="2">
    <name type="scientific">marine sediment metagenome</name>
    <dbReference type="NCBI Taxonomy" id="412755"/>
    <lineage>
        <taxon>unclassified sequences</taxon>
        <taxon>metagenomes</taxon>
        <taxon>ecological metagenomes</taxon>
    </lineage>
</organism>
<dbReference type="InterPro" id="IPR011050">
    <property type="entry name" value="Pectin_lyase_fold/virulence"/>
</dbReference>
<dbReference type="EMBL" id="BARU01014047">
    <property type="protein sequence ID" value="GAH31315.1"/>
    <property type="molecule type" value="Genomic_DNA"/>
</dbReference>
<comment type="caution">
    <text evidence="2">The sequence shown here is derived from an EMBL/GenBank/DDBJ whole genome shotgun (WGS) entry which is preliminary data.</text>
</comment>
<feature type="non-terminal residue" evidence="2">
    <location>
        <position position="174"/>
    </location>
</feature>
<evidence type="ECO:0000259" key="1">
    <source>
        <dbReference type="Pfam" id="PF13229"/>
    </source>
</evidence>
<dbReference type="SUPFAM" id="SSF51126">
    <property type="entry name" value="Pectin lyase-like"/>
    <property type="match status" value="1"/>
</dbReference>
<protein>
    <recommendedName>
        <fullName evidence="1">Right handed beta helix domain-containing protein</fullName>
    </recommendedName>
</protein>
<feature type="non-terminal residue" evidence="2">
    <location>
        <position position="1"/>
    </location>
</feature>
<dbReference type="InterPro" id="IPR006626">
    <property type="entry name" value="PbH1"/>
</dbReference>
<evidence type="ECO:0000313" key="2">
    <source>
        <dbReference type="EMBL" id="GAH31315.1"/>
    </source>
</evidence>
<feature type="domain" description="Right handed beta helix" evidence="1">
    <location>
        <begin position="31"/>
        <end position="142"/>
    </location>
</feature>
<reference evidence="2" key="1">
    <citation type="journal article" date="2014" name="Front. Microbiol.">
        <title>High frequency of phylogenetically diverse reductive dehalogenase-homologous genes in deep subseafloor sedimentary metagenomes.</title>
        <authorList>
            <person name="Kawai M."/>
            <person name="Futagami T."/>
            <person name="Toyoda A."/>
            <person name="Takaki Y."/>
            <person name="Nishi S."/>
            <person name="Hori S."/>
            <person name="Arai W."/>
            <person name="Tsubouchi T."/>
            <person name="Morono Y."/>
            <person name="Uchiyama I."/>
            <person name="Ito T."/>
            <person name="Fujiyama A."/>
            <person name="Inagaki F."/>
            <person name="Takami H."/>
        </authorList>
    </citation>
    <scope>NUCLEOTIDE SEQUENCE</scope>
    <source>
        <strain evidence="2">Expedition CK06-06</strain>
    </source>
</reference>
<name>X1FFL3_9ZZZZ</name>
<dbReference type="InterPro" id="IPR039448">
    <property type="entry name" value="Beta_helix"/>
</dbReference>
<dbReference type="Pfam" id="PF13229">
    <property type="entry name" value="Beta_helix"/>
    <property type="match status" value="1"/>
</dbReference>
<accession>X1FFL3</accession>
<dbReference type="AlphaFoldDB" id="X1FFL3"/>